<gene>
    <name evidence="3" type="ORF">BJP25_13850</name>
</gene>
<feature type="compositionally biased region" description="Basic residues" evidence="1">
    <location>
        <begin position="67"/>
        <end position="77"/>
    </location>
</feature>
<dbReference type="RefSeq" id="WP_075974261.1">
    <property type="nucleotide sequence ID" value="NZ_MKQR01000008.1"/>
</dbReference>
<accession>A0A1Q9LPY4</accession>
<keyword evidence="2" id="KW-1133">Transmembrane helix</keyword>
<feature type="compositionally biased region" description="Basic residues" evidence="1">
    <location>
        <begin position="87"/>
        <end position="100"/>
    </location>
</feature>
<protein>
    <submittedName>
        <fullName evidence="3">Uncharacterized protein</fullName>
    </submittedName>
</protein>
<feature type="transmembrane region" description="Helical" evidence="2">
    <location>
        <begin position="29"/>
        <end position="49"/>
    </location>
</feature>
<evidence type="ECO:0000313" key="3">
    <source>
        <dbReference type="EMBL" id="OLR94054.1"/>
    </source>
</evidence>
<evidence type="ECO:0000256" key="1">
    <source>
        <dbReference type="SAM" id="MobiDB-lite"/>
    </source>
</evidence>
<comment type="caution">
    <text evidence="3">The sequence shown here is derived from an EMBL/GenBank/DDBJ whole genome shotgun (WGS) entry which is preliminary data.</text>
</comment>
<keyword evidence="2" id="KW-0472">Membrane</keyword>
<keyword evidence="2" id="KW-0812">Transmembrane</keyword>
<feature type="region of interest" description="Disordered" evidence="1">
    <location>
        <begin position="55"/>
        <end position="100"/>
    </location>
</feature>
<name>A0A1Q9LPY4_9PSEU</name>
<dbReference type="Proteomes" id="UP000186040">
    <property type="component" value="Unassembled WGS sequence"/>
</dbReference>
<keyword evidence="4" id="KW-1185">Reference proteome</keyword>
<dbReference type="EMBL" id="MKQR01000008">
    <property type="protein sequence ID" value="OLR94054.1"/>
    <property type="molecule type" value="Genomic_DNA"/>
</dbReference>
<sequence length="100" mass="10985">MRGYVVEGVLTGAGAVCTLSLGLQNDTTLWLVVGMLLAGVSLACFLATIRNHFRRPAAAPPEPTPLRPRRKLGTRRGLRLDPDTPHRPLHRRLAHFRKAG</sequence>
<evidence type="ECO:0000313" key="4">
    <source>
        <dbReference type="Proteomes" id="UP000186040"/>
    </source>
</evidence>
<proteinExistence type="predicted"/>
<organism evidence="3 4">
    <name type="scientific">Actinokineospora bangkokensis</name>
    <dbReference type="NCBI Taxonomy" id="1193682"/>
    <lineage>
        <taxon>Bacteria</taxon>
        <taxon>Bacillati</taxon>
        <taxon>Actinomycetota</taxon>
        <taxon>Actinomycetes</taxon>
        <taxon>Pseudonocardiales</taxon>
        <taxon>Pseudonocardiaceae</taxon>
        <taxon>Actinokineospora</taxon>
    </lineage>
</organism>
<reference evidence="3 4" key="1">
    <citation type="submission" date="2016-10" db="EMBL/GenBank/DDBJ databases">
        <title>The Draft Genome Sequence of Actinokineospora bangkokensis 44EHWT reveals the biosynthetic pathway of antifungal compounds Thailandins with unusual extender unit butylmalonyl-CoA.</title>
        <authorList>
            <person name="Greule A."/>
            <person name="Intra B."/>
            <person name="Flemming S."/>
            <person name="Rommel M.G."/>
            <person name="Panbangred W."/>
            <person name="Bechthold A."/>
        </authorList>
    </citation>
    <scope>NUCLEOTIDE SEQUENCE [LARGE SCALE GENOMIC DNA]</scope>
    <source>
        <strain evidence="3 4">44EHW</strain>
    </source>
</reference>
<evidence type="ECO:0000256" key="2">
    <source>
        <dbReference type="SAM" id="Phobius"/>
    </source>
</evidence>
<dbReference type="AlphaFoldDB" id="A0A1Q9LPY4"/>